<dbReference type="Pfam" id="PF13592">
    <property type="entry name" value="HTH_33"/>
    <property type="match status" value="1"/>
</dbReference>
<reference evidence="2 3" key="1">
    <citation type="submission" date="2022-11" db="EMBL/GenBank/DDBJ databases">
        <title>Draft genome sequence of Saccharopolyspora sp. WRP15-2 isolated from rhizosphere soils of wild rice in Thailand.</title>
        <authorList>
            <person name="Duangmal K."/>
            <person name="Kammanee S."/>
            <person name="Muangham S."/>
        </authorList>
    </citation>
    <scope>NUCLEOTIDE SEQUENCE [LARGE SCALE GENOMIC DNA]</scope>
    <source>
        <strain evidence="2 3">WRP15-2</strain>
    </source>
</reference>
<dbReference type="Proteomes" id="UP001210380">
    <property type="component" value="Unassembled WGS sequence"/>
</dbReference>
<proteinExistence type="predicted"/>
<accession>A0ABT4UX49</accession>
<sequence length="169" mass="17933">MIGNYLRSWGLSPQKPIRRAYEQDLEAVHRWLEEDYPAIAACARREGAMVLWLDQTGIRSDAAVGRTWAPAGQTQVVGKTGNVFSVNAMCAIGNKGEVDAGPHPNATHAQWGRRVHVLEPDPGNGGVGTVDVRRAGAWSVGGVVGAGAQWAWRAVSGRCGPGSEHTSPG</sequence>
<comment type="caution">
    <text evidence="2">The sequence shown here is derived from an EMBL/GenBank/DDBJ whole genome shotgun (WGS) entry which is preliminary data.</text>
</comment>
<dbReference type="EMBL" id="JAQGLA010000010">
    <property type="protein sequence ID" value="MDA3625667.1"/>
    <property type="molecule type" value="Genomic_DNA"/>
</dbReference>
<feature type="domain" description="Winged helix-turn helix" evidence="1">
    <location>
        <begin position="2"/>
        <end position="34"/>
    </location>
</feature>
<protein>
    <submittedName>
        <fullName evidence="2">Winged helix-turn-helix domain-containing protein</fullName>
    </submittedName>
</protein>
<evidence type="ECO:0000313" key="2">
    <source>
        <dbReference type="EMBL" id="MDA3625667.1"/>
    </source>
</evidence>
<evidence type="ECO:0000313" key="3">
    <source>
        <dbReference type="Proteomes" id="UP001210380"/>
    </source>
</evidence>
<gene>
    <name evidence="2" type="ORF">OU415_09485</name>
</gene>
<evidence type="ECO:0000259" key="1">
    <source>
        <dbReference type="Pfam" id="PF13592"/>
    </source>
</evidence>
<name>A0ABT4UX49_9PSEU</name>
<organism evidence="2 3">
    <name type="scientific">Saccharopolyspora oryzae</name>
    <dbReference type="NCBI Taxonomy" id="2997343"/>
    <lineage>
        <taxon>Bacteria</taxon>
        <taxon>Bacillati</taxon>
        <taxon>Actinomycetota</taxon>
        <taxon>Actinomycetes</taxon>
        <taxon>Pseudonocardiales</taxon>
        <taxon>Pseudonocardiaceae</taxon>
        <taxon>Saccharopolyspora</taxon>
    </lineage>
</organism>
<dbReference type="RefSeq" id="WP_270948241.1">
    <property type="nucleotide sequence ID" value="NZ_JAQGLA010000010.1"/>
</dbReference>
<dbReference type="InterPro" id="IPR025959">
    <property type="entry name" value="Winged_HTH_dom"/>
</dbReference>
<keyword evidence="3" id="KW-1185">Reference proteome</keyword>